<sequence length="101" mass="11595">MTTTSSRDLSGTINLIRENSTSISAQLDREERQQARLIDELLEFMAKVIEKDLQHLRDTLWETEAVVIELQARGPLVGYMKIELLTSDIIRAYWQSFGLPS</sequence>
<organism evidence="1 2">
    <name type="scientific">Datura stramonium</name>
    <name type="common">Jimsonweed</name>
    <name type="synonym">Common thornapple</name>
    <dbReference type="NCBI Taxonomy" id="4076"/>
    <lineage>
        <taxon>Eukaryota</taxon>
        <taxon>Viridiplantae</taxon>
        <taxon>Streptophyta</taxon>
        <taxon>Embryophyta</taxon>
        <taxon>Tracheophyta</taxon>
        <taxon>Spermatophyta</taxon>
        <taxon>Magnoliopsida</taxon>
        <taxon>eudicotyledons</taxon>
        <taxon>Gunneridae</taxon>
        <taxon>Pentapetalae</taxon>
        <taxon>asterids</taxon>
        <taxon>lamiids</taxon>
        <taxon>Solanales</taxon>
        <taxon>Solanaceae</taxon>
        <taxon>Solanoideae</taxon>
        <taxon>Datureae</taxon>
        <taxon>Datura</taxon>
    </lineage>
</organism>
<reference evidence="1 2" key="1">
    <citation type="journal article" date="2021" name="BMC Genomics">
        <title>Datura genome reveals duplications of psychoactive alkaloid biosynthetic genes and high mutation rate following tissue culture.</title>
        <authorList>
            <person name="Rajewski A."/>
            <person name="Carter-House D."/>
            <person name="Stajich J."/>
            <person name="Litt A."/>
        </authorList>
    </citation>
    <scope>NUCLEOTIDE SEQUENCE [LARGE SCALE GENOMIC DNA]</scope>
    <source>
        <strain evidence="1">AR-01</strain>
    </source>
</reference>
<dbReference type="EMBL" id="JACEIK010004217">
    <property type="protein sequence ID" value="MCD9644652.1"/>
    <property type="molecule type" value="Genomic_DNA"/>
</dbReference>
<accession>A0ABS8VDV1</accession>
<gene>
    <name evidence="1" type="ORF">HAX54_033041</name>
</gene>
<evidence type="ECO:0000313" key="1">
    <source>
        <dbReference type="EMBL" id="MCD9644652.1"/>
    </source>
</evidence>
<comment type="caution">
    <text evidence="1">The sequence shown here is derived from an EMBL/GenBank/DDBJ whole genome shotgun (WGS) entry which is preliminary data.</text>
</comment>
<dbReference type="Proteomes" id="UP000823775">
    <property type="component" value="Unassembled WGS sequence"/>
</dbReference>
<proteinExistence type="predicted"/>
<protein>
    <submittedName>
        <fullName evidence="1">Uncharacterized protein</fullName>
    </submittedName>
</protein>
<name>A0ABS8VDV1_DATST</name>
<keyword evidence="2" id="KW-1185">Reference proteome</keyword>
<evidence type="ECO:0000313" key="2">
    <source>
        <dbReference type="Proteomes" id="UP000823775"/>
    </source>
</evidence>